<dbReference type="Proteomes" id="UP001165085">
    <property type="component" value="Unassembled WGS sequence"/>
</dbReference>
<dbReference type="InterPro" id="IPR029063">
    <property type="entry name" value="SAM-dependent_MTases_sf"/>
</dbReference>
<sequence>MSDSKTDTRDQYDNKAKHYDTYRTPSPGIKTLEPHLTFPSGSAICDLGCGTGVFIPKLLESKPSACEANDPSEGMVKQTEERMSKLDTTGVSMTYTTDFVQQMDLEKFDFIFCGQVLQNLTKEPEKAAAARLDFLQNCHRVLKPGGKAVITTRYAPPDGRWSDLYWYADPEIIPNAVKKMETMVPRDPLSEFAEAGFINCENCTDSDTVVNIDAFCHAENVSNPAFRAADSFWQWVDEADLKTRLDSIAKMTEEGTIDEYVAARDAKRAGRGHVAILIGHKAA</sequence>
<organism evidence="3 4">
    <name type="scientific">Triparma strigata</name>
    <dbReference type="NCBI Taxonomy" id="1606541"/>
    <lineage>
        <taxon>Eukaryota</taxon>
        <taxon>Sar</taxon>
        <taxon>Stramenopiles</taxon>
        <taxon>Ochrophyta</taxon>
        <taxon>Bolidophyceae</taxon>
        <taxon>Parmales</taxon>
        <taxon>Triparmaceae</taxon>
        <taxon>Triparma</taxon>
    </lineage>
</organism>
<dbReference type="CDD" id="cd02440">
    <property type="entry name" value="AdoMet_MTases"/>
    <property type="match status" value="1"/>
</dbReference>
<dbReference type="Gene3D" id="3.40.50.150">
    <property type="entry name" value="Vaccinia Virus protein VP39"/>
    <property type="match status" value="1"/>
</dbReference>
<dbReference type="GO" id="GO:0008757">
    <property type="term" value="F:S-adenosylmethionine-dependent methyltransferase activity"/>
    <property type="evidence" value="ECO:0007669"/>
    <property type="project" value="InterPro"/>
</dbReference>
<feature type="domain" description="Methyltransferase type 11" evidence="2">
    <location>
        <begin position="46"/>
        <end position="150"/>
    </location>
</feature>
<dbReference type="SUPFAM" id="SSF53335">
    <property type="entry name" value="S-adenosyl-L-methionine-dependent methyltransferases"/>
    <property type="match status" value="1"/>
</dbReference>
<protein>
    <recommendedName>
        <fullName evidence="2">Methyltransferase type 11 domain-containing protein</fullName>
    </recommendedName>
</protein>
<dbReference type="Pfam" id="PF08241">
    <property type="entry name" value="Methyltransf_11"/>
    <property type="match status" value="1"/>
</dbReference>
<accession>A0A9W7BZC5</accession>
<evidence type="ECO:0000313" key="3">
    <source>
        <dbReference type="EMBL" id="GMH96885.1"/>
    </source>
</evidence>
<evidence type="ECO:0000313" key="4">
    <source>
        <dbReference type="Proteomes" id="UP001165085"/>
    </source>
</evidence>
<keyword evidence="4" id="KW-1185">Reference proteome</keyword>
<dbReference type="PANTHER" id="PTHR43591">
    <property type="entry name" value="METHYLTRANSFERASE"/>
    <property type="match status" value="1"/>
</dbReference>
<dbReference type="AlphaFoldDB" id="A0A9W7BZC5"/>
<feature type="compositionally biased region" description="Basic and acidic residues" evidence="1">
    <location>
        <begin position="1"/>
        <end position="21"/>
    </location>
</feature>
<evidence type="ECO:0000259" key="2">
    <source>
        <dbReference type="Pfam" id="PF08241"/>
    </source>
</evidence>
<reference evidence="4" key="1">
    <citation type="journal article" date="2023" name="Commun. Biol.">
        <title>Genome analysis of Parmales, the sister group of diatoms, reveals the evolutionary specialization of diatoms from phago-mixotrophs to photoautotrophs.</title>
        <authorList>
            <person name="Ban H."/>
            <person name="Sato S."/>
            <person name="Yoshikawa S."/>
            <person name="Yamada K."/>
            <person name="Nakamura Y."/>
            <person name="Ichinomiya M."/>
            <person name="Sato N."/>
            <person name="Blanc-Mathieu R."/>
            <person name="Endo H."/>
            <person name="Kuwata A."/>
            <person name="Ogata H."/>
        </authorList>
    </citation>
    <scope>NUCLEOTIDE SEQUENCE [LARGE SCALE GENOMIC DNA]</scope>
    <source>
        <strain evidence="4">NIES 3701</strain>
    </source>
</reference>
<dbReference type="OrthoDB" id="2013972at2759"/>
<dbReference type="InterPro" id="IPR013216">
    <property type="entry name" value="Methyltransf_11"/>
</dbReference>
<proteinExistence type="predicted"/>
<feature type="region of interest" description="Disordered" evidence="1">
    <location>
        <begin position="1"/>
        <end position="26"/>
    </location>
</feature>
<comment type="caution">
    <text evidence="3">The sequence shown here is derived from an EMBL/GenBank/DDBJ whole genome shotgun (WGS) entry which is preliminary data.</text>
</comment>
<gene>
    <name evidence="3" type="ORF">TrST_g13411</name>
</gene>
<evidence type="ECO:0000256" key="1">
    <source>
        <dbReference type="SAM" id="MobiDB-lite"/>
    </source>
</evidence>
<dbReference type="EMBL" id="BRXY01000476">
    <property type="protein sequence ID" value="GMH96885.1"/>
    <property type="molecule type" value="Genomic_DNA"/>
</dbReference>
<name>A0A9W7BZC5_9STRA</name>